<protein>
    <recommendedName>
        <fullName evidence="2">DUF112 domain-containing protein</fullName>
    </recommendedName>
</protein>
<feature type="transmembrane region" description="Helical" evidence="1">
    <location>
        <begin position="7"/>
        <end position="29"/>
    </location>
</feature>
<feature type="transmembrane region" description="Helical" evidence="1">
    <location>
        <begin position="414"/>
        <end position="443"/>
    </location>
</feature>
<dbReference type="RefSeq" id="WP_112314443.1">
    <property type="nucleotide sequence ID" value="NZ_MUAV01000001.1"/>
</dbReference>
<feature type="transmembrane region" description="Helical" evidence="1">
    <location>
        <begin position="356"/>
        <end position="383"/>
    </location>
</feature>
<evidence type="ECO:0000256" key="1">
    <source>
        <dbReference type="SAM" id="Phobius"/>
    </source>
</evidence>
<sequence length="495" mass="51774">MTTWEGLLYGIGFALQPAVLIYCVLGVVLGTFVGVLPGIGAMAAISLLLPITYYITPEAALIMLAGVYYGAQYGGSVASILMRLPGTPQSAVTSLDGYPLARQGRAGVALFTAMASSFAGSMIGIAVLVTLAGWLSHTATAFGAADYAAMMILGLVAASTIGSSSPAKGFAMVVLGLLLGCVGTDVNSGVQRFTFGRTELLDGINLVALAMGLFGVAEVIANVRDPDRQGVTERIGGRQLLPRRDDLKRLPGPMLRGSALGSFFGALPGTGSTLSSFLAYALERRVSRTPERFGEGAIEGVSAPESANNAAAISAFVPTLTLGIPGDPIMALMLGALVIHGVQPGPLMLEARPEMFWGLVASFGIGNLLLLVLNLPLIGIWVAMLRIPFRWLYPAILIFLCLGVYSVRGLSFDILAVAAIGLAGYLLALARFSPALLLLGFVLGPLIETNLRRALLIGRGDPMVFLDRPIAAGFVLATVGLLALSLVQVWRRRAR</sequence>
<feature type="transmembrane region" description="Helical" evidence="1">
    <location>
        <begin position="259"/>
        <end position="282"/>
    </location>
</feature>
<dbReference type="Pfam" id="PF01970">
    <property type="entry name" value="TctA"/>
    <property type="match status" value="1"/>
</dbReference>
<organism evidence="3 4">
    <name type="scientific">Rhodovulum viride</name>
    <dbReference type="NCBI Taxonomy" id="1231134"/>
    <lineage>
        <taxon>Bacteria</taxon>
        <taxon>Pseudomonadati</taxon>
        <taxon>Pseudomonadota</taxon>
        <taxon>Alphaproteobacteria</taxon>
        <taxon>Rhodobacterales</taxon>
        <taxon>Paracoccaceae</taxon>
        <taxon>Rhodovulum</taxon>
    </lineage>
</organism>
<accession>A0ABX9DNS4</accession>
<gene>
    <name evidence="3" type="ORF">BYZ73_00230</name>
</gene>
<dbReference type="EMBL" id="MUAV01000001">
    <property type="protein sequence ID" value="RAP43175.1"/>
    <property type="molecule type" value="Genomic_DNA"/>
</dbReference>
<keyword evidence="1" id="KW-1133">Transmembrane helix</keyword>
<dbReference type="PANTHER" id="PTHR35342:SF5">
    <property type="entry name" value="TRICARBOXYLIC TRANSPORT PROTEIN"/>
    <property type="match status" value="1"/>
</dbReference>
<evidence type="ECO:0000313" key="4">
    <source>
        <dbReference type="Proteomes" id="UP000248659"/>
    </source>
</evidence>
<dbReference type="Proteomes" id="UP000248659">
    <property type="component" value="Unassembled WGS sequence"/>
</dbReference>
<name>A0ABX9DNS4_9RHOB</name>
<comment type="caution">
    <text evidence="3">The sequence shown here is derived from an EMBL/GenBank/DDBJ whole genome shotgun (WGS) entry which is preliminary data.</text>
</comment>
<feature type="transmembrane region" description="Helical" evidence="1">
    <location>
        <begin position="170"/>
        <end position="188"/>
    </location>
</feature>
<reference evidence="3 4" key="1">
    <citation type="submission" date="2017-01" db="EMBL/GenBank/DDBJ databases">
        <title>Genome sequence of Rhodovulum viride JA756.</title>
        <authorList>
            <person name="Lakshmi K.V."/>
            <person name="Tushar L.D."/>
            <person name="Sasikala C."/>
            <person name="Venkataramana C."/>
        </authorList>
    </citation>
    <scope>NUCLEOTIDE SEQUENCE [LARGE SCALE GENOMIC DNA]</scope>
    <source>
        <strain evidence="3 4">JA756</strain>
    </source>
</reference>
<keyword evidence="4" id="KW-1185">Reference proteome</keyword>
<feature type="domain" description="DUF112" evidence="2">
    <location>
        <begin position="20"/>
        <end position="439"/>
    </location>
</feature>
<feature type="transmembrane region" description="Helical" evidence="1">
    <location>
        <begin position="147"/>
        <end position="164"/>
    </location>
</feature>
<feature type="transmembrane region" description="Helical" evidence="1">
    <location>
        <begin position="200"/>
        <end position="221"/>
    </location>
</feature>
<feature type="transmembrane region" description="Helical" evidence="1">
    <location>
        <begin position="106"/>
        <end position="135"/>
    </location>
</feature>
<feature type="transmembrane region" description="Helical" evidence="1">
    <location>
        <begin position="470"/>
        <end position="490"/>
    </location>
</feature>
<feature type="transmembrane region" description="Helical" evidence="1">
    <location>
        <begin position="67"/>
        <end position="86"/>
    </location>
</feature>
<dbReference type="PANTHER" id="PTHR35342">
    <property type="entry name" value="TRICARBOXYLIC TRANSPORT PROTEIN"/>
    <property type="match status" value="1"/>
</dbReference>
<proteinExistence type="predicted"/>
<evidence type="ECO:0000259" key="2">
    <source>
        <dbReference type="Pfam" id="PF01970"/>
    </source>
</evidence>
<feature type="transmembrane region" description="Helical" evidence="1">
    <location>
        <begin position="35"/>
        <end position="55"/>
    </location>
</feature>
<keyword evidence="1" id="KW-0812">Transmembrane</keyword>
<feature type="transmembrane region" description="Helical" evidence="1">
    <location>
        <begin position="389"/>
        <end position="407"/>
    </location>
</feature>
<dbReference type="InterPro" id="IPR002823">
    <property type="entry name" value="DUF112_TM"/>
</dbReference>
<evidence type="ECO:0000313" key="3">
    <source>
        <dbReference type="EMBL" id="RAP43175.1"/>
    </source>
</evidence>
<keyword evidence="1" id="KW-0472">Membrane</keyword>